<dbReference type="EMBL" id="CP021983">
    <property type="protein sequence ID" value="ASC73857.1"/>
    <property type="molecule type" value="Genomic_DNA"/>
</dbReference>
<sequence>MGLKQDDTHNDGTIVKARRLWMQGGWHPPAADPVDFE</sequence>
<organism evidence="1 2">
    <name type="scientific">Halomicronema hongdechloris C2206</name>
    <dbReference type="NCBI Taxonomy" id="1641165"/>
    <lineage>
        <taxon>Bacteria</taxon>
        <taxon>Bacillati</taxon>
        <taxon>Cyanobacteriota</taxon>
        <taxon>Cyanophyceae</taxon>
        <taxon>Nodosilineales</taxon>
        <taxon>Nodosilineaceae</taxon>
        <taxon>Halomicronema</taxon>
    </lineage>
</organism>
<evidence type="ECO:0000313" key="2">
    <source>
        <dbReference type="Proteomes" id="UP000191901"/>
    </source>
</evidence>
<dbReference type="Proteomes" id="UP000191901">
    <property type="component" value="Chromosome"/>
</dbReference>
<gene>
    <name evidence="1" type="ORF">XM38_048310</name>
</gene>
<reference evidence="1 2" key="1">
    <citation type="journal article" date="2016" name="Biochim. Biophys. Acta">
        <title>Characterization of red-shifted phycobilisomes isolated from the chlorophyll f-containing cyanobacterium Halomicronema hongdechloris.</title>
        <authorList>
            <person name="Li Y."/>
            <person name="Lin Y."/>
            <person name="Garvey C.J."/>
            <person name="Birch D."/>
            <person name="Corkery R.W."/>
            <person name="Loughlin P.C."/>
            <person name="Scheer H."/>
            <person name="Willows R.D."/>
            <person name="Chen M."/>
        </authorList>
    </citation>
    <scope>NUCLEOTIDE SEQUENCE [LARGE SCALE GENOMIC DNA]</scope>
    <source>
        <strain evidence="1 2">C2206</strain>
    </source>
</reference>
<dbReference type="AlphaFoldDB" id="A0A1Z3HUQ2"/>
<protein>
    <submittedName>
        <fullName evidence="1">Uncharacterized protein</fullName>
    </submittedName>
</protein>
<name>A0A1Z3HUQ2_9CYAN</name>
<evidence type="ECO:0000313" key="1">
    <source>
        <dbReference type="EMBL" id="ASC73857.1"/>
    </source>
</evidence>
<proteinExistence type="predicted"/>
<keyword evidence="2" id="KW-1185">Reference proteome</keyword>
<accession>A0A1Z3HUQ2</accession>
<dbReference type="KEGG" id="hhg:XM38_048310"/>